<dbReference type="AlphaFoldDB" id="A0AAE0ENF0"/>
<keyword evidence="9" id="KW-1133">Transmembrane helix</keyword>
<evidence type="ECO:0000256" key="5">
    <source>
        <dbReference type="ARBA" id="ARBA00022614"/>
    </source>
</evidence>
<evidence type="ECO:0000256" key="4">
    <source>
        <dbReference type="ARBA" id="ARBA00022475"/>
    </source>
</evidence>
<keyword evidence="8" id="KW-0677">Repeat</keyword>
<sequence length="175" mass="19028">MRAASMLRAFEGTLRKSAAPRVMISATIGAALLSTTLLLPMCASTPLENNEDYVRCVHKILVPEQEAGEYEEDETCRRLYLNHAEAEGTIPSELGKLYDLEYLDAGENALSGTIPTELGDLRSLTYLDLEANNLGGSIPTELGNLENLNHLILSANDITGAIPTELGSLKMLMYL</sequence>
<evidence type="ECO:0000313" key="14">
    <source>
        <dbReference type="EMBL" id="KAK3235013.1"/>
    </source>
</evidence>
<keyword evidence="10" id="KW-0472">Membrane</keyword>
<dbReference type="GO" id="GO:0005886">
    <property type="term" value="C:plasma membrane"/>
    <property type="evidence" value="ECO:0007669"/>
    <property type="project" value="UniProtKB-SubCell"/>
</dbReference>
<evidence type="ECO:0000256" key="2">
    <source>
        <dbReference type="ARBA" id="ARBA00004430"/>
    </source>
</evidence>
<reference evidence="14 15" key="1">
    <citation type="journal article" date="2015" name="Genome Biol. Evol.">
        <title>Comparative Genomics of a Bacterivorous Green Alga Reveals Evolutionary Causalities and Consequences of Phago-Mixotrophic Mode of Nutrition.</title>
        <authorList>
            <person name="Burns J.A."/>
            <person name="Paasch A."/>
            <person name="Narechania A."/>
            <person name="Kim E."/>
        </authorList>
    </citation>
    <scope>NUCLEOTIDE SEQUENCE [LARGE SCALE GENOMIC DNA]</scope>
    <source>
        <strain evidence="14 15">PLY_AMNH</strain>
    </source>
</reference>
<protein>
    <submittedName>
        <fullName evidence="14">Uncharacterized protein</fullName>
    </submittedName>
</protein>
<dbReference type="FunFam" id="3.80.10.10:FF:000299">
    <property type="entry name" value="Piriformospora indica-insensitive protein 2"/>
    <property type="match status" value="1"/>
</dbReference>
<dbReference type="PANTHER" id="PTHR27004">
    <property type="entry name" value="RECEPTOR-LIKE PROTEIN 12 ISOFORM X1"/>
    <property type="match status" value="1"/>
</dbReference>
<evidence type="ECO:0000256" key="7">
    <source>
        <dbReference type="ARBA" id="ARBA00022729"/>
    </source>
</evidence>
<evidence type="ECO:0000256" key="11">
    <source>
        <dbReference type="ARBA" id="ARBA00023170"/>
    </source>
</evidence>
<dbReference type="GO" id="GO:0012505">
    <property type="term" value="C:endomembrane system"/>
    <property type="evidence" value="ECO:0007669"/>
    <property type="project" value="UniProtKB-SubCell"/>
</dbReference>
<keyword evidence="11" id="KW-0675">Receptor</keyword>
<evidence type="ECO:0000256" key="12">
    <source>
        <dbReference type="ARBA" id="ARBA00023180"/>
    </source>
</evidence>
<keyword evidence="12" id="KW-0325">Glycoprotein</keyword>
<dbReference type="Pfam" id="PF00560">
    <property type="entry name" value="LRR_1"/>
    <property type="match status" value="3"/>
</dbReference>
<dbReference type="EMBL" id="LGRX02035389">
    <property type="protein sequence ID" value="KAK3235013.1"/>
    <property type="molecule type" value="Genomic_DNA"/>
</dbReference>
<dbReference type="GO" id="GO:0005930">
    <property type="term" value="C:axoneme"/>
    <property type="evidence" value="ECO:0007669"/>
    <property type="project" value="UniProtKB-SubCell"/>
</dbReference>
<evidence type="ECO:0000256" key="1">
    <source>
        <dbReference type="ARBA" id="ARBA00004236"/>
    </source>
</evidence>
<keyword evidence="7" id="KW-0732">Signal</keyword>
<name>A0AAE0ENF0_9CHLO</name>
<evidence type="ECO:0000256" key="8">
    <source>
        <dbReference type="ARBA" id="ARBA00022737"/>
    </source>
</evidence>
<comment type="caution">
    <text evidence="14">The sequence shown here is derived from an EMBL/GenBank/DDBJ whole genome shotgun (WGS) entry which is preliminary data.</text>
</comment>
<evidence type="ECO:0000256" key="13">
    <source>
        <dbReference type="ARBA" id="ARBA00037847"/>
    </source>
</evidence>
<accession>A0AAE0ENF0</accession>
<dbReference type="SUPFAM" id="SSF52058">
    <property type="entry name" value="L domain-like"/>
    <property type="match status" value="1"/>
</dbReference>
<evidence type="ECO:0000313" key="15">
    <source>
        <dbReference type="Proteomes" id="UP001190700"/>
    </source>
</evidence>
<keyword evidence="6" id="KW-0812">Transmembrane</keyword>
<keyword evidence="5" id="KW-0433">Leucine-rich repeat</keyword>
<evidence type="ECO:0000256" key="6">
    <source>
        <dbReference type="ARBA" id="ARBA00022692"/>
    </source>
</evidence>
<evidence type="ECO:0000256" key="10">
    <source>
        <dbReference type="ARBA" id="ARBA00023136"/>
    </source>
</evidence>
<dbReference type="Gene3D" id="3.80.10.10">
    <property type="entry name" value="Ribonuclease Inhibitor"/>
    <property type="match status" value="1"/>
</dbReference>
<comment type="subcellular location">
    <subcellularLocation>
        <location evidence="1">Cell membrane</location>
    </subcellularLocation>
    <subcellularLocation>
        <location evidence="2">Cytoplasm</location>
        <location evidence="2">Cytoskeleton</location>
        <location evidence="2">Cilium axoneme</location>
    </subcellularLocation>
    <subcellularLocation>
        <location evidence="13">Endomembrane system</location>
        <topology evidence="13">Single-pass membrane protein</topology>
    </subcellularLocation>
    <subcellularLocation>
        <location evidence="3">Membrane</location>
        <topology evidence="3">Single-pass type I membrane protein</topology>
    </subcellularLocation>
</comment>
<evidence type="ECO:0000256" key="9">
    <source>
        <dbReference type="ARBA" id="ARBA00022989"/>
    </source>
</evidence>
<gene>
    <name evidence="14" type="ORF">CYMTET_54761</name>
</gene>
<keyword evidence="15" id="KW-1185">Reference proteome</keyword>
<dbReference type="PANTHER" id="PTHR27004:SF203">
    <property type="entry name" value="LEUCINE-RICH REPEAT-CONTAINING N-TERMINAL PLANT-TYPE DOMAIN-CONTAINING PROTEIN"/>
    <property type="match status" value="1"/>
</dbReference>
<dbReference type="Proteomes" id="UP001190700">
    <property type="component" value="Unassembled WGS sequence"/>
</dbReference>
<dbReference type="InterPro" id="IPR032675">
    <property type="entry name" value="LRR_dom_sf"/>
</dbReference>
<organism evidence="14 15">
    <name type="scientific">Cymbomonas tetramitiformis</name>
    <dbReference type="NCBI Taxonomy" id="36881"/>
    <lineage>
        <taxon>Eukaryota</taxon>
        <taxon>Viridiplantae</taxon>
        <taxon>Chlorophyta</taxon>
        <taxon>Pyramimonadophyceae</taxon>
        <taxon>Pyramimonadales</taxon>
        <taxon>Pyramimonadaceae</taxon>
        <taxon>Cymbomonas</taxon>
    </lineage>
</organism>
<evidence type="ECO:0000256" key="3">
    <source>
        <dbReference type="ARBA" id="ARBA00004479"/>
    </source>
</evidence>
<dbReference type="InterPro" id="IPR001611">
    <property type="entry name" value="Leu-rich_rpt"/>
</dbReference>
<keyword evidence="4" id="KW-1003">Cell membrane</keyword>
<proteinExistence type="predicted"/>